<accession>A0ABW5JCX1</accession>
<dbReference type="GO" id="GO:0005840">
    <property type="term" value="C:ribosome"/>
    <property type="evidence" value="ECO:0007669"/>
    <property type="project" value="UniProtKB-KW"/>
</dbReference>
<proteinExistence type="inferred from homology"/>
<keyword evidence="2 4" id="KW-0689">Ribosomal protein</keyword>
<protein>
    <recommendedName>
        <fullName evidence="4">Large ribosomal subunit protein bL17</fullName>
    </recommendedName>
</protein>
<keyword evidence="8" id="KW-1185">Reference proteome</keyword>
<dbReference type="Pfam" id="PF01196">
    <property type="entry name" value="Ribosomal_L17"/>
    <property type="match status" value="1"/>
</dbReference>
<dbReference type="PANTHER" id="PTHR14413:SF16">
    <property type="entry name" value="LARGE RIBOSOMAL SUBUNIT PROTEIN BL17M"/>
    <property type="match status" value="1"/>
</dbReference>
<dbReference type="EMBL" id="JBHULC010000022">
    <property type="protein sequence ID" value="MFD2522882.1"/>
    <property type="molecule type" value="Genomic_DNA"/>
</dbReference>
<keyword evidence="3 4" id="KW-0687">Ribonucleoprotein</keyword>
<dbReference type="PROSITE" id="PS01167">
    <property type="entry name" value="RIBOSOMAL_L17"/>
    <property type="match status" value="1"/>
</dbReference>
<dbReference type="NCBIfam" id="TIGR00059">
    <property type="entry name" value="L17"/>
    <property type="match status" value="1"/>
</dbReference>
<evidence type="ECO:0000313" key="8">
    <source>
        <dbReference type="Proteomes" id="UP001597510"/>
    </source>
</evidence>
<comment type="caution">
    <text evidence="7">The sequence shown here is derived from an EMBL/GenBank/DDBJ whole genome shotgun (WGS) entry which is preliminary data.</text>
</comment>
<comment type="subunit">
    <text evidence="4">Part of the 50S ribosomal subunit. Contacts protein L32.</text>
</comment>
<name>A0ABW5JCX1_9BACT</name>
<evidence type="ECO:0000256" key="3">
    <source>
        <dbReference type="ARBA" id="ARBA00023274"/>
    </source>
</evidence>
<dbReference type="InterPro" id="IPR047859">
    <property type="entry name" value="Ribosomal_bL17_CS"/>
</dbReference>
<dbReference type="PANTHER" id="PTHR14413">
    <property type="entry name" value="RIBOSOMAL PROTEIN L17"/>
    <property type="match status" value="1"/>
</dbReference>
<evidence type="ECO:0000313" key="7">
    <source>
        <dbReference type="EMBL" id="MFD2522882.1"/>
    </source>
</evidence>
<feature type="compositionally biased region" description="Low complexity" evidence="6">
    <location>
        <begin position="152"/>
        <end position="183"/>
    </location>
</feature>
<sequence length="197" mass="21658">MRHGNKTNHLGRTHSHRDALLKNLAISLIQYKRIETTLAKAKELRKYVEPLITKAKNDTTHSRRTVFSYLQDKESIKTLFGEIAEKVASRNGGYTRIIKLGNRFGDNAEVALIELVDYNEALLTAVEEKSTKTRRSRRGGKKADGAVEATPVAVDESSAEVVETPAAAVEAEPTTEVADAAPAQDETPASEEDKKEA</sequence>
<evidence type="ECO:0000256" key="2">
    <source>
        <dbReference type="ARBA" id="ARBA00022980"/>
    </source>
</evidence>
<dbReference type="RefSeq" id="WP_340239563.1">
    <property type="nucleotide sequence ID" value="NZ_JBBEWC010000013.1"/>
</dbReference>
<feature type="region of interest" description="Disordered" evidence="6">
    <location>
        <begin position="128"/>
        <end position="197"/>
    </location>
</feature>
<organism evidence="7 8">
    <name type="scientific">Emticicia soli</name>
    <dbReference type="NCBI Taxonomy" id="2027878"/>
    <lineage>
        <taxon>Bacteria</taxon>
        <taxon>Pseudomonadati</taxon>
        <taxon>Bacteroidota</taxon>
        <taxon>Cytophagia</taxon>
        <taxon>Cytophagales</taxon>
        <taxon>Leadbetterellaceae</taxon>
        <taxon>Emticicia</taxon>
    </lineage>
</organism>
<comment type="similarity">
    <text evidence="1 4 5">Belongs to the bacterial ribosomal protein bL17 family.</text>
</comment>
<evidence type="ECO:0000256" key="6">
    <source>
        <dbReference type="SAM" id="MobiDB-lite"/>
    </source>
</evidence>
<evidence type="ECO:0000256" key="1">
    <source>
        <dbReference type="ARBA" id="ARBA00008777"/>
    </source>
</evidence>
<dbReference type="Gene3D" id="3.90.1030.10">
    <property type="entry name" value="Ribosomal protein L17"/>
    <property type="match status" value="1"/>
</dbReference>
<dbReference type="HAMAP" id="MF_01368">
    <property type="entry name" value="Ribosomal_bL17"/>
    <property type="match status" value="1"/>
</dbReference>
<reference evidence="8" key="1">
    <citation type="journal article" date="2019" name="Int. J. Syst. Evol. Microbiol.">
        <title>The Global Catalogue of Microorganisms (GCM) 10K type strain sequencing project: providing services to taxonomists for standard genome sequencing and annotation.</title>
        <authorList>
            <consortium name="The Broad Institute Genomics Platform"/>
            <consortium name="The Broad Institute Genome Sequencing Center for Infectious Disease"/>
            <person name="Wu L."/>
            <person name="Ma J."/>
        </authorList>
    </citation>
    <scope>NUCLEOTIDE SEQUENCE [LARGE SCALE GENOMIC DNA]</scope>
    <source>
        <strain evidence="8">KCTC 52344</strain>
    </source>
</reference>
<dbReference type="Proteomes" id="UP001597510">
    <property type="component" value="Unassembled WGS sequence"/>
</dbReference>
<gene>
    <name evidence="4 7" type="primary">rplQ</name>
    <name evidence="7" type="ORF">ACFSR2_18430</name>
</gene>
<dbReference type="SUPFAM" id="SSF64263">
    <property type="entry name" value="Prokaryotic ribosomal protein L17"/>
    <property type="match status" value="1"/>
</dbReference>
<dbReference type="InterPro" id="IPR036373">
    <property type="entry name" value="Ribosomal_bL17_sf"/>
</dbReference>
<evidence type="ECO:0000256" key="4">
    <source>
        <dbReference type="HAMAP-Rule" id="MF_01368"/>
    </source>
</evidence>
<dbReference type="InterPro" id="IPR000456">
    <property type="entry name" value="Ribosomal_bL17"/>
</dbReference>
<evidence type="ECO:0000256" key="5">
    <source>
        <dbReference type="RuleBase" id="RU000660"/>
    </source>
</evidence>